<dbReference type="EMBL" id="PPTP01000002">
    <property type="protein sequence ID" value="RDB56840.1"/>
    <property type="molecule type" value="Genomic_DNA"/>
</dbReference>
<keyword evidence="6 7" id="KW-0804">Transcription</keyword>
<comment type="caution">
    <text evidence="9">The sequence shown here is derived from an EMBL/GenBank/DDBJ whole genome shotgun (WGS) entry which is preliminary data.</text>
</comment>
<comment type="subcellular location">
    <subcellularLocation>
        <location evidence="7">Cytoplasm</location>
        <location evidence="7">Nucleoid</location>
    </subcellularLocation>
</comment>
<comment type="subunit">
    <text evidence="7">Forms oligomers.</text>
</comment>
<keyword evidence="4 7" id="KW-0805">Transcription regulation</keyword>
<dbReference type="InterPro" id="IPR038619">
    <property type="entry name" value="MraZ_sf"/>
</dbReference>
<feature type="domain" description="SpoVT-AbrB" evidence="8">
    <location>
        <begin position="91"/>
        <end position="134"/>
    </location>
</feature>
<dbReference type="PANTHER" id="PTHR34701:SF1">
    <property type="entry name" value="TRANSCRIPTIONAL REGULATOR MRAZ"/>
    <property type="match status" value="1"/>
</dbReference>
<dbReference type="AlphaFoldDB" id="A0A369LBY3"/>
<dbReference type="GO" id="GO:2000143">
    <property type="term" value="P:negative regulation of DNA-templated transcription initiation"/>
    <property type="evidence" value="ECO:0007669"/>
    <property type="project" value="TreeGrafter"/>
</dbReference>
<dbReference type="STRING" id="1034345.GCA_000236865_01220"/>
<dbReference type="PROSITE" id="PS51740">
    <property type="entry name" value="SPOVT_ABRB"/>
    <property type="match status" value="2"/>
</dbReference>
<dbReference type="CDD" id="cd16320">
    <property type="entry name" value="MraZ_N"/>
    <property type="match status" value="1"/>
</dbReference>
<keyword evidence="2 7" id="KW-0963">Cytoplasm</keyword>
<name>A0A369LBY3_9ACTN</name>
<accession>A0A369LBY3</accession>
<organism evidence="9 10">
    <name type="scientific">Senegalimassilia anaerobia</name>
    <dbReference type="NCBI Taxonomy" id="1473216"/>
    <lineage>
        <taxon>Bacteria</taxon>
        <taxon>Bacillati</taxon>
        <taxon>Actinomycetota</taxon>
        <taxon>Coriobacteriia</taxon>
        <taxon>Coriobacteriales</taxon>
        <taxon>Coriobacteriaceae</taxon>
        <taxon>Senegalimassilia</taxon>
    </lineage>
</organism>
<keyword evidence="5 7" id="KW-0238">DNA-binding</keyword>
<evidence type="ECO:0000256" key="4">
    <source>
        <dbReference type="ARBA" id="ARBA00023015"/>
    </source>
</evidence>
<dbReference type="CDD" id="cd16321">
    <property type="entry name" value="MraZ_C"/>
    <property type="match status" value="1"/>
</dbReference>
<evidence type="ECO:0000256" key="7">
    <source>
        <dbReference type="HAMAP-Rule" id="MF_01008"/>
    </source>
</evidence>
<dbReference type="Gene3D" id="3.40.1550.20">
    <property type="entry name" value="Transcriptional regulator MraZ domain"/>
    <property type="match status" value="1"/>
</dbReference>
<keyword evidence="3" id="KW-0677">Repeat</keyword>
<dbReference type="InterPro" id="IPR003444">
    <property type="entry name" value="MraZ"/>
</dbReference>
<dbReference type="OrthoDB" id="9807753at2"/>
<gene>
    <name evidence="7" type="primary">mraZ</name>
    <name evidence="9" type="ORF">C1880_03570</name>
</gene>
<dbReference type="GO" id="GO:0000976">
    <property type="term" value="F:transcription cis-regulatory region binding"/>
    <property type="evidence" value="ECO:0007669"/>
    <property type="project" value="TreeGrafter"/>
</dbReference>
<dbReference type="InterPro" id="IPR035642">
    <property type="entry name" value="MraZ_N"/>
</dbReference>
<dbReference type="GO" id="GO:0005737">
    <property type="term" value="C:cytoplasm"/>
    <property type="evidence" value="ECO:0007669"/>
    <property type="project" value="UniProtKB-UniRule"/>
</dbReference>
<dbReference type="GO" id="GO:0003700">
    <property type="term" value="F:DNA-binding transcription factor activity"/>
    <property type="evidence" value="ECO:0007669"/>
    <property type="project" value="UniProtKB-UniRule"/>
</dbReference>
<evidence type="ECO:0000256" key="6">
    <source>
        <dbReference type="ARBA" id="ARBA00023163"/>
    </source>
</evidence>
<evidence type="ECO:0000313" key="9">
    <source>
        <dbReference type="EMBL" id="RDB56840.1"/>
    </source>
</evidence>
<evidence type="ECO:0000256" key="5">
    <source>
        <dbReference type="ARBA" id="ARBA00023125"/>
    </source>
</evidence>
<sequence>MAEGVDKPIDMNGSYRHKVDAKGRMSLPAAFRKVLSEDLVVTLSPDDECLYAFEPQAFEDWIVSLFDSKFGGYDPTSKAHVGLRRKLKSRANNVSVDNAGRIGIPAELRQKAGIDKDVVALGNTGYFEIWDAKRFDEQDDDIDLSVLFS</sequence>
<comment type="similarity">
    <text evidence="7">Belongs to the MraZ family.</text>
</comment>
<keyword evidence="10" id="KW-1185">Reference proteome</keyword>
<evidence type="ECO:0000259" key="8">
    <source>
        <dbReference type="PROSITE" id="PS51740"/>
    </source>
</evidence>
<evidence type="ECO:0000256" key="3">
    <source>
        <dbReference type="ARBA" id="ARBA00022737"/>
    </source>
</evidence>
<protein>
    <recommendedName>
        <fullName evidence="1 7">Transcriptional regulator MraZ</fullName>
    </recommendedName>
</protein>
<dbReference type="RefSeq" id="WP_114620302.1">
    <property type="nucleotide sequence ID" value="NZ_CATZGN010000047.1"/>
</dbReference>
<evidence type="ECO:0000256" key="1">
    <source>
        <dbReference type="ARBA" id="ARBA00013860"/>
    </source>
</evidence>
<dbReference type="GO" id="GO:0009295">
    <property type="term" value="C:nucleoid"/>
    <property type="evidence" value="ECO:0007669"/>
    <property type="project" value="UniProtKB-SubCell"/>
</dbReference>
<proteinExistence type="inferred from homology"/>
<dbReference type="InterPro" id="IPR037914">
    <property type="entry name" value="SpoVT-AbrB_sf"/>
</dbReference>
<dbReference type="Proteomes" id="UP000253792">
    <property type="component" value="Unassembled WGS sequence"/>
</dbReference>
<reference evidence="9 10" key="1">
    <citation type="journal article" date="2018" name="Elife">
        <title>Discovery and characterization of a prevalent human gut bacterial enzyme sufficient for the inactivation of a family of plant toxins.</title>
        <authorList>
            <person name="Koppel N."/>
            <person name="Bisanz J.E."/>
            <person name="Pandelia M.E."/>
            <person name="Turnbaugh P.J."/>
            <person name="Balskus E.P."/>
        </authorList>
    </citation>
    <scope>NUCLEOTIDE SEQUENCE [LARGE SCALE GENOMIC DNA]</scope>
    <source>
        <strain evidence="10">anaerobia AP69FAA</strain>
    </source>
</reference>
<evidence type="ECO:0000313" key="10">
    <source>
        <dbReference type="Proteomes" id="UP000253792"/>
    </source>
</evidence>
<feature type="domain" description="SpoVT-AbrB" evidence="8">
    <location>
        <begin position="14"/>
        <end position="57"/>
    </location>
</feature>
<evidence type="ECO:0000256" key="2">
    <source>
        <dbReference type="ARBA" id="ARBA00022490"/>
    </source>
</evidence>
<dbReference type="PANTHER" id="PTHR34701">
    <property type="entry name" value="TRANSCRIPTIONAL REGULATOR MRAZ"/>
    <property type="match status" value="1"/>
</dbReference>
<dbReference type="SUPFAM" id="SSF89447">
    <property type="entry name" value="AbrB/MazE/MraZ-like"/>
    <property type="match status" value="1"/>
</dbReference>
<dbReference type="InterPro" id="IPR035644">
    <property type="entry name" value="MraZ_C"/>
</dbReference>
<dbReference type="HAMAP" id="MF_01008">
    <property type="entry name" value="MraZ"/>
    <property type="match status" value="1"/>
</dbReference>
<dbReference type="Pfam" id="PF02381">
    <property type="entry name" value="MraZ"/>
    <property type="match status" value="2"/>
</dbReference>
<dbReference type="InterPro" id="IPR020603">
    <property type="entry name" value="MraZ_dom"/>
</dbReference>
<dbReference type="InterPro" id="IPR007159">
    <property type="entry name" value="SpoVT-AbrB_dom"/>
</dbReference>